<dbReference type="CDD" id="cd03257">
    <property type="entry name" value="ABC_NikE_OppD_transporters"/>
    <property type="match status" value="1"/>
</dbReference>
<comment type="caution">
    <text evidence="6">The sequence shown here is derived from an EMBL/GenBank/DDBJ whole genome shotgun (WGS) entry which is preliminary data.</text>
</comment>
<sequence length="379" mass="41605">MHADRSGRSLAREDGWEARMLLTRSRADKAGAGREAVLEVRGLVKHFPLTQGILVKRQVGAVKAVDGVSFDLHQGETLGIVGESGCGKSTVAKLVTHLEEPTAGTIRYKGEDITKLSGRALKAVRRNIQMVFQDPYTSLNPRMTVGDIVGEPFEIHPEAAPKGDRRRKVQELLDVVGLDPAYVNRYPHQFSGGQRQRIGIARGLALRPEIIVADEPVSALDVSVQAQVVNLMERLQDEFGLSYLFIAHDLSIVRHISDRVAVMYLGRIVEIGTETEIYEHPTHPYTQALLSAVPVPDPERAERRERIVLEGDVPSPANPPSGCHFRTRCWKAQQRCAVEEPALAVPENFAGTLHDEPVHHPSACHFAAERAAVAPPVAG</sequence>
<dbReference type="Proteomes" id="UP001519064">
    <property type="component" value="Unassembled WGS sequence"/>
</dbReference>
<protein>
    <submittedName>
        <fullName evidence="6">Dipeptide ABC transporter ATP-binding protein</fullName>
    </submittedName>
</protein>
<dbReference type="GO" id="GO:0005524">
    <property type="term" value="F:ATP binding"/>
    <property type="evidence" value="ECO:0007669"/>
    <property type="project" value="UniProtKB-KW"/>
</dbReference>
<dbReference type="InterPro" id="IPR013563">
    <property type="entry name" value="Oligopep_ABC_C"/>
</dbReference>
<dbReference type="InterPro" id="IPR003593">
    <property type="entry name" value="AAA+_ATPase"/>
</dbReference>
<keyword evidence="7" id="KW-1185">Reference proteome</keyword>
<dbReference type="Pfam" id="PF00005">
    <property type="entry name" value="ABC_tran"/>
    <property type="match status" value="1"/>
</dbReference>
<gene>
    <name evidence="6" type="ORF">ITI46_13745</name>
</gene>
<evidence type="ECO:0000259" key="5">
    <source>
        <dbReference type="PROSITE" id="PS50893"/>
    </source>
</evidence>
<comment type="similarity">
    <text evidence="1">Belongs to the ABC transporter superfamily.</text>
</comment>
<keyword evidence="2" id="KW-0813">Transport</keyword>
<dbReference type="SUPFAM" id="SSF52540">
    <property type="entry name" value="P-loop containing nucleoside triphosphate hydrolases"/>
    <property type="match status" value="1"/>
</dbReference>
<keyword evidence="4 6" id="KW-0067">ATP-binding</keyword>
<keyword evidence="3" id="KW-0547">Nucleotide-binding</keyword>
<dbReference type="PROSITE" id="PS50893">
    <property type="entry name" value="ABC_TRANSPORTER_2"/>
    <property type="match status" value="1"/>
</dbReference>
<evidence type="ECO:0000313" key="7">
    <source>
        <dbReference type="Proteomes" id="UP001519064"/>
    </source>
</evidence>
<dbReference type="SMART" id="SM00382">
    <property type="entry name" value="AAA"/>
    <property type="match status" value="1"/>
</dbReference>
<evidence type="ECO:0000313" key="6">
    <source>
        <dbReference type="EMBL" id="MBO8192721.1"/>
    </source>
</evidence>
<evidence type="ECO:0000256" key="3">
    <source>
        <dbReference type="ARBA" id="ARBA00022741"/>
    </source>
</evidence>
<feature type="domain" description="ABC transporter" evidence="5">
    <location>
        <begin position="38"/>
        <end position="290"/>
    </location>
</feature>
<evidence type="ECO:0000256" key="4">
    <source>
        <dbReference type="ARBA" id="ARBA00022840"/>
    </source>
</evidence>
<dbReference type="Gene3D" id="3.40.50.300">
    <property type="entry name" value="P-loop containing nucleotide triphosphate hydrolases"/>
    <property type="match status" value="1"/>
</dbReference>
<dbReference type="NCBIfam" id="TIGR01727">
    <property type="entry name" value="oligo_HPY"/>
    <property type="match status" value="1"/>
</dbReference>
<dbReference type="PROSITE" id="PS00211">
    <property type="entry name" value="ABC_TRANSPORTER_1"/>
    <property type="match status" value="1"/>
</dbReference>
<dbReference type="InterPro" id="IPR017871">
    <property type="entry name" value="ABC_transporter-like_CS"/>
</dbReference>
<accession>A0ABS3XBK9</accession>
<dbReference type="NCBIfam" id="NF008453">
    <property type="entry name" value="PRK11308.1"/>
    <property type="match status" value="1"/>
</dbReference>
<dbReference type="PANTHER" id="PTHR43776:SF7">
    <property type="entry name" value="D,D-DIPEPTIDE TRANSPORT ATP-BINDING PROTEIN DDPF-RELATED"/>
    <property type="match status" value="1"/>
</dbReference>
<dbReference type="InterPro" id="IPR003439">
    <property type="entry name" value="ABC_transporter-like_ATP-bd"/>
</dbReference>
<dbReference type="PANTHER" id="PTHR43776">
    <property type="entry name" value="TRANSPORT ATP-BINDING PROTEIN"/>
    <property type="match status" value="1"/>
</dbReference>
<dbReference type="EMBL" id="JADKMA010000058">
    <property type="protein sequence ID" value="MBO8192721.1"/>
    <property type="molecule type" value="Genomic_DNA"/>
</dbReference>
<dbReference type="InterPro" id="IPR050319">
    <property type="entry name" value="ABC_transp_ATP-bind"/>
</dbReference>
<evidence type="ECO:0000256" key="2">
    <source>
        <dbReference type="ARBA" id="ARBA00022448"/>
    </source>
</evidence>
<proteinExistence type="inferred from homology"/>
<dbReference type="Pfam" id="PF08352">
    <property type="entry name" value="oligo_HPY"/>
    <property type="match status" value="1"/>
</dbReference>
<dbReference type="InterPro" id="IPR027417">
    <property type="entry name" value="P-loop_NTPase"/>
</dbReference>
<name>A0ABS3XBK9_9ACTN</name>
<reference evidence="6 7" key="1">
    <citation type="submission" date="2020-11" db="EMBL/GenBank/DDBJ databases">
        <title>Streptomyces spirodelae sp. nov., isolated from duckweed.</title>
        <authorList>
            <person name="Saimee Y."/>
            <person name="Duangmal K."/>
        </authorList>
    </citation>
    <scope>NUCLEOTIDE SEQUENCE [LARGE SCALE GENOMIC DNA]</scope>
    <source>
        <strain evidence="6 7">S16-07</strain>
    </source>
</reference>
<dbReference type="RefSeq" id="WP_209239807.1">
    <property type="nucleotide sequence ID" value="NZ_JADKMA010000058.1"/>
</dbReference>
<organism evidence="6 7">
    <name type="scientific">Streptomyces oryzae</name>
    <dbReference type="NCBI Taxonomy" id="1434886"/>
    <lineage>
        <taxon>Bacteria</taxon>
        <taxon>Bacillati</taxon>
        <taxon>Actinomycetota</taxon>
        <taxon>Actinomycetes</taxon>
        <taxon>Kitasatosporales</taxon>
        <taxon>Streptomycetaceae</taxon>
        <taxon>Streptomyces</taxon>
    </lineage>
</organism>
<evidence type="ECO:0000256" key="1">
    <source>
        <dbReference type="ARBA" id="ARBA00005417"/>
    </source>
</evidence>